<evidence type="ECO:0000256" key="3">
    <source>
        <dbReference type="ARBA" id="ARBA00022692"/>
    </source>
</evidence>
<feature type="transmembrane region" description="Helical" evidence="6">
    <location>
        <begin position="180"/>
        <end position="201"/>
    </location>
</feature>
<dbReference type="GO" id="GO:0015085">
    <property type="term" value="F:calcium ion transmembrane transporter activity"/>
    <property type="evidence" value="ECO:0007669"/>
    <property type="project" value="TreeGrafter"/>
</dbReference>
<organism evidence="7 8">
    <name type="scientific">Trypanosoma rangeli SC58</name>
    <dbReference type="NCBI Taxonomy" id="429131"/>
    <lineage>
        <taxon>Eukaryota</taxon>
        <taxon>Discoba</taxon>
        <taxon>Euglenozoa</taxon>
        <taxon>Kinetoplastea</taxon>
        <taxon>Metakinetoplastina</taxon>
        <taxon>Trypanosomatida</taxon>
        <taxon>Trypanosomatidae</taxon>
        <taxon>Trypanosoma</taxon>
        <taxon>Herpetosoma</taxon>
    </lineage>
</organism>
<dbReference type="Pfam" id="PF01169">
    <property type="entry name" value="GDT1"/>
    <property type="match status" value="2"/>
</dbReference>
<dbReference type="InterPro" id="IPR001727">
    <property type="entry name" value="GDT1-like"/>
</dbReference>
<accession>A0A061IYZ9</accession>
<keyword evidence="3 6" id="KW-0812">Transmembrane</keyword>
<dbReference type="Proteomes" id="UP000031737">
    <property type="component" value="Unassembled WGS sequence"/>
</dbReference>
<comment type="subcellular location">
    <subcellularLocation>
        <location evidence="1 6">Membrane</location>
        <topology evidence="1 6">Multi-pass membrane protein</topology>
    </subcellularLocation>
</comment>
<evidence type="ECO:0000256" key="2">
    <source>
        <dbReference type="ARBA" id="ARBA00009190"/>
    </source>
</evidence>
<evidence type="ECO:0000256" key="6">
    <source>
        <dbReference type="RuleBase" id="RU365102"/>
    </source>
</evidence>
<gene>
    <name evidence="7" type="ORF">TRSC58_06061</name>
</gene>
<evidence type="ECO:0000256" key="1">
    <source>
        <dbReference type="ARBA" id="ARBA00004141"/>
    </source>
</evidence>
<dbReference type="GO" id="GO:0016020">
    <property type="term" value="C:membrane"/>
    <property type="evidence" value="ECO:0007669"/>
    <property type="project" value="UniProtKB-SubCell"/>
</dbReference>
<sequence length="248" mass="26653">MSTSADKKIWTEGLLSSFSMILVSEIGDKTFFIACLMAMRHPKILVFLGALGALASMTVISALMGVVVPNVLSVRVTKALAVVLFFAFGGKALYDEFVKRGEGNAESDDEMTEAAAVIRKKDPNAHIETGDSGPNPGSRFRRWYALHPVVVETFALTFVAEWGDRSQLATIALAAAKNAFAVTSGGILGHAVCTGVAVLCGNMTARYISMRTVNIVGGMLFIFFALATLCELLAQTRYIEALMRQKTS</sequence>
<evidence type="ECO:0000256" key="4">
    <source>
        <dbReference type="ARBA" id="ARBA00022989"/>
    </source>
</evidence>
<feature type="transmembrane region" description="Helical" evidence="6">
    <location>
        <begin position="74"/>
        <end position="94"/>
    </location>
</feature>
<reference evidence="7 8" key="1">
    <citation type="submission" date="2013-07" db="EMBL/GenBank/DDBJ databases">
        <authorList>
            <person name="Stoco P.H."/>
            <person name="Wagner G."/>
            <person name="Gerber A."/>
            <person name="Zaha A."/>
            <person name="Thompson C."/>
            <person name="Bartholomeu D.C."/>
            <person name="Luckemeyer D.D."/>
            <person name="Bahia D."/>
            <person name="Loreto E."/>
            <person name="Prestes E.B."/>
            <person name="Lima F.M."/>
            <person name="Rodrigues-Luiz G."/>
            <person name="Vallejo G.A."/>
            <person name="Filho J.F."/>
            <person name="Monteiro K.M."/>
            <person name="Tyler K.M."/>
            <person name="de Almeida L.G."/>
            <person name="Ortiz M.F."/>
            <person name="Siervo M.A."/>
            <person name="de Moraes M.H."/>
            <person name="Cunha O.L."/>
            <person name="Mendonca-Neto R."/>
            <person name="Silva R."/>
            <person name="Teixeira S.M."/>
            <person name="Murta S.M."/>
            <person name="Sincero T.C."/>
            <person name="Mendes T.A."/>
            <person name="Urmenyi T.P."/>
            <person name="Silva V.G."/>
            <person name="da Rocha W.D."/>
            <person name="Andersson B."/>
            <person name="Romanha A.J."/>
            <person name="Steindel M."/>
            <person name="de Vasconcelos A.T."/>
            <person name="Grisard E.C."/>
        </authorList>
    </citation>
    <scope>NUCLEOTIDE SEQUENCE [LARGE SCALE GENOMIC DNA]</scope>
    <source>
        <strain evidence="7 8">SC58</strain>
    </source>
</reference>
<proteinExistence type="inferred from homology"/>
<name>A0A061IYZ9_TRYRA</name>
<comment type="caution">
    <text evidence="7">The sequence shown here is derived from an EMBL/GenBank/DDBJ whole genome shotgun (WGS) entry which is preliminary data.</text>
</comment>
<dbReference type="InterPro" id="IPR049555">
    <property type="entry name" value="GDT1-like_CS"/>
</dbReference>
<comment type="similarity">
    <text evidence="2 6">Belongs to the GDT1 family.</text>
</comment>
<evidence type="ECO:0000256" key="5">
    <source>
        <dbReference type="ARBA" id="ARBA00023136"/>
    </source>
</evidence>
<dbReference type="OrthoDB" id="442680at2759"/>
<dbReference type="PANTHER" id="PTHR12608:SF1">
    <property type="entry name" value="TRANSMEMBRANE PROTEIN 165"/>
    <property type="match status" value="1"/>
</dbReference>
<dbReference type="GO" id="GO:0005794">
    <property type="term" value="C:Golgi apparatus"/>
    <property type="evidence" value="ECO:0007669"/>
    <property type="project" value="TreeGrafter"/>
</dbReference>
<feature type="transmembrane region" description="Helical" evidence="6">
    <location>
        <begin position="44"/>
        <end position="68"/>
    </location>
</feature>
<dbReference type="PROSITE" id="PS01214">
    <property type="entry name" value="UPF0016"/>
    <property type="match status" value="1"/>
</dbReference>
<keyword evidence="4 6" id="KW-1133">Transmembrane helix</keyword>
<dbReference type="GO" id="GO:0032472">
    <property type="term" value="P:Golgi calcium ion transport"/>
    <property type="evidence" value="ECO:0007669"/>
    <property type="project" value="TreeGrafter"/>
</dbReference>
<dbReference type="GO" id="GO:0005384">
    <property type="term" value="F:manganese ion transmembrane transporter activity"/>
    <property type="evidence" value="ECO:0007669"/>
    <property type="project" value="TreeGrafter"/>
</dbReference>
<dbReference type="EMBL" id="AUPL01006061">
    <property type="protein sequence ID" value="ESL06267.1"/>
    <property type="molecule type" value="Genomic_DNA"/>
</dbReference>
<keyword evidence="8" id="KW-1185">Reference proteome</keyword>
<protein>
    <recommendedName>
        <fullName evidence="6">GDT1 family protein</fullName>
    </recommendedName>
</protein>
<dbReference type="PANTHER" id="PTHR12608">
    <property type="entry name" value="TRANSMEMBRANE PROTEIN HTP-1 RELATED"/>
    <property type="match status" value="1"/>
</dbReference>
<evidence type="ECO:0000313" key="7">
    <source>
        <dbReference type="EMBL" id="ESL06267.1"/>
    </source>
</evidence>
<evidence type="ECO:0000313" key="8">
    <source>
        <dbReference type="Proteomes" id="UP000031737"/>
    </source>
</evidence>
<feature type="transmembrane region" description="Helical" evidence="6">
    <location>
        <begin position="143"/>
        <end position="160"/>
    </location>
</feature>
<feature type="transmembrane region" description="Helical" evidence="6">
    <location>
        <begin position="213"/>
        <end position="234"/>
    </location>
</feature>
<keyword evidence="5 6" id="KW-0472">Membrane</keyword>
<dbReference type="VEuPathDB" id="TriTrypDB:TRSC58_06061"/>
<dbReference type="AlphaFoldDB" id="A0A061IYZ9"/>
<dbReference type="GO" id="GO:0032468">
    <property type="term" value="P:Golgi calcium ion homeostasis"/>
    <property type="evidence" value="ECO:0007669"/>
    <property type="project" value="TreeGrafter"/>
</dbReference>